<reference evidence="2 3" key="1">
    <citation type="submission" date="2020-08" db="EMBL/GenBank/DDBJ databases">
        <title>Functional genomics of gut bacteria from endangered species of beetles.</title>
        <authorList>
            <person name="Carlos-Shanley C."/>
        </authorList>
    </citation>
    <scope>NUCLEOTIDE SEQUENCE [LARGE SCALE GENOMIC DNA]</scope>
    <source>
        <strain evidence="2 3">S00070</strain>
    </source>
</reference>
<evidence type="ECO:0000259" key="1">
    <source>
        <dbReference type="Pfam" id="PF20376"/>
    </source>
</evidence>
<organism evidence="2 3">
    <name type="scientific">Arcicella rosea</name>
    <dbReference type="NCBI Taxonomy" id="502909"/>
    <lineage>
        <taxon>Bacteria</taxon>
        <taxon>Pseudomonadati</taxon>
        <taxon>Bacteroidota</taxon>
        <taxon>Cytophagia</taxon>
        <taxon>Cytophagales</taxon>
        <taxon>Flectobacillaceae</taxon>
        <taxon>Arcicella</taxon>
    </lineage>
</organism>
<dbReference type="AlphaFoldDB" id="A0A841EQD9"/>
<feature type="domain" description="DUF6671" evidence="1">
    <location>
        <begin position="62"/>
        <end position="278"/>
    </location>
</feature>
<dbReference type="Pfam" id="PF20376">
    <property type="entry name" value="DUF6671"/>
    <property type="match status" value="1"/>
</dbReference>
<dbReference type="InterPro" id="IPR046612">
    <property type="entry name" value="DUF6671"/>
</dbReference>
<evidence type="ECO:0000313" key="3">
    <source>
        <dbReference type="Proteomes" id="UP000524404"/>
    </source>
</evidence>
<sequence>MFEGRTLLIATKHRKEQVIAPILEEALGVKCVVSENIDTDELGTFAGEVERTKSPLETARMKCELARGKDKFDLVLASEGSFGSHPQLFFMKANEEMLLLKDYQNEIEIVVNKLFTETNFDAETFSSEQTLIDFAQKVQFPSHGLILRPSKDNFTEMTKGIIDWQTLKKVFHSIHKKYGFVYVETDMRAMYNPTRMKMIEKTTQKLAEKAKSLCPICSTPGFGITGFHSGLPCRICGLPTSSIKTVILSCQKCSHSSEQLYRENKLTEDPMYCDFCNP</sequence>
<dbReference type="RefSeq" id="WP_184131605.1">
    <property type="nucleotide sequence ID" value="NZ_JACHKT010000006.1"/>
</dbReference>
<comment type="caution">
    <text evidence="2">The sequence shown here is derived from an EMBL/GenBank/DDBJ whole genome shotgun (WGS) entry which is preliminary data.</text>
</comment>
<dbReference type="Proteomes" id="UP000524404">
    <property type="component" value="Unassembled WGS sequence"/>
</dbReference>
<accession>A0A841EQD9</accession>
<gene>
    <name evidence="2" type="ORF">HNP25_001142</name>
</gene>
<dbReference type="EMBL" id="JACHKT010000006">
    <property type="protein sequence ID" value="MBB6002490.1"/>
    <property type="molecule type" value="Genomic_DNA"/>
</dbReference>
<keyword evidence="3" id="KW-1185">Reference proteome</keyword>
<proteinExistence type="predicted"/>
<name>A0A841EQD9_9BACT</name>
<protein>
    <recommendedName>
        <fullName evidence="1">DUF6671 domain-containing protein</fullName>
    </recommendedName>
</protein>
<evidence type="ECO:0000313" key="2">
    <source>
        <dbReference type="EMBL" id="MBB6002490.1"/>
    </source>
</evidence>